<evidence type="ECO:0000313" key="2">
    <source>
        <dbReference type="Proteomes" id="UP000193144"/>
    </source>
</evidence>
<dbReference type="Proteomes" id="UP000193144">
    <property type="component" value="Unassembled WGS sequence"/>
</dbReference>
<reference evidence="1 2" key="1">
    <citation type="submission" date="2016-07" db="EMBL/GenBank/DDBJ databases">
        <title>Pervasive Adenine N6-methylation of Active Genes in Fungi.</title>
        <authorList>
            <consortium name="DOE Joint Genome Institute"/>
            <person name="Mondo S.J."/>
            <person name="Dannebaum R.O."/>
            <person name="Kuo R.C."/>
            <person name="Labutti K."/>
            <person name="Haridas S."/>
            <person name="Kuo A."/>
            <person name="Salamov A."/>
            <person name="Ahrendt S.R."/>
            <person name="Lipzen A."/>
            <person name="Sullivan W."/>
            <person name="Andreopoulos W.B."/>
            <person name="Clum A."/>
            <person name="Lindquist E."/>
            <person name="Daum C."/>
            <person name="Ramamoorthy G.K."/>
            <person name="Gryganskyi A."/>
            <person name="Culley D."/>
            <person name="Magnuson J.K."/>
            <person name="James T.Y."/>
            <person name="O'Malley M.A."/>
            <person name="Stajich J.E."/>
            <person name="Spatafora J.W."/>
            <person name="Visel A."/>
            <person name="Grigoriev I.V."/>
        </authorList>
    </citation>
    <scope>NUCLEOTIDE SEQUENCE [LARGE SCALE GENOMIC DNA]</scope>
    <source>
        <strain evidence="1 2">CBS 115471</strain>
    </source>
</reference>
<dbReference type="OrthoDB" id="5419219at2759"/>
<dbReference type="AlphaFoldDB" id="A0A1Y1YC36"/>
<accession>A0A1Y1YC36</accession>
<gene>
    <name evidence="1" type="ORF">BCR34DRAFT_607918</name>
</gene>
<protein>
    <submittedName>
        <fullName evidence="1">Uncharacterized protein</fullName>
    </submittedName>
</protein>
<proteinExistence type="predicted"/>
<name>A0A1Y1YC36_9PLEO</name>
<dbReference type="STRING" id="1231657.A0A1Y1YC36"/>
<organism evidence="1 2">
    <name type="scientific">Clohesyomyces aquaticus</name>
    <dbReference type="NCBI Taxonomy" id="1231657"/>
    <lineage>
        <taxon>Eukaryota</taxon>
        <taxon>Fungi</taxon>
        <taxon>Dikarya</taxon>
        <taxon>Ascomycota</taxon>
        <taxon>Pezizomycotina</taxon>
        <taxon>Dothideomycetes</taxon>
        <taxon>Pleosporomycetidae</taxon>
        <taxon>Pleosporales</taxon>
        <taxon>Lindgomycetaceae</taxon>
        <taxon>Clohesyomyces</taxon>
    </lineage>
</organism>
<dbReference type="EMBL" id="MCFA01000275">
    <property type="protein sequence ID" value="ORX95549.1"/>
    <property type="molecule type" value="Genomic_DNA"/>
</dbReference>
<keyword evidence="2" id="KW-1185">Reference proteome</keyword>
<sequence>MPTVLAKFDDCTSYGVTEEDEKMLVKAEIGRLVADASEPKAFLLPSEHLPEPTDESGFQTISDLADQLATNLGLIKQDNSELALKHCPSLAKAAIRQFLGSRKTLYTRYGQDGVTEGRPLTLEPPERNRDAYFVLVNYITSSIMARWASKLKLISYDPTTYAKASPQRDVNFIHTSREERKNNADLIFIVHQTVEESMLENADQEKTTEVNTFDTVTDLTRTTTKSGRLSPDRFEISVLIHKTGLEKTLTAISADNDGDITVSSSPTQVKSVFTALELLHHNTQKIQRQQQGTHIDTGISAETAWEWPESGENNPEGAENPNSLQVDNTTSLLSLLIPQALAPLRWGW</sequence>
<comment type="caution">
    <text evidence="1">The sequence shown here is derived from an EMBL/GenBank/DDBJ whole genome shotgun (WGS) entry which is preliminary data.</text>
</comment>
<evidence type="ECO:0000313" key="1">
    <source>
        <dbReference type="EMBL" id="ORX95549.1"/>
    </source>
</evidence>